<evidence type="ECO:0000256" key="3">
    <source>
        <dbReference type="ARBA" id="ARBA00022676"/>
    </source>
</evidence>
<dbReference type="EMBL" id="AP018694">
    <property type="protein sequence ID" value="BBE17718.1"/>
    <property type="molecule type" value="Genomic_DNA"/>
</dbReference>
<evidence type="ECO:0000256" key="5">
    <source>
        <dbReference type="ARBA" id="ARBA00022692"/>
    </source>
</evidence>
<feature type="transmembrane region" description="Helical" evidence="8">
    <location>
        <begin position="278"/>
        <end position="296"/>
    </location>
</feature>
<evidence type="ECO:0000256" key="2">
    <source>
        <dbReference type="ARBA" id="ARBA00022475"/>
    </source>
</evidence>
<dbReference type="GO" id="GO:0005886">
    <property type="term" value="C:plasma membrane"/>
    <property type="evidence" value="ECO:0007669"/>
    <property type="project" value="UniProtKB-SubCell"/>
</dbReference>
<evidence type="ECO:0000256" key="6">
    <source>
        <dbReference type="ARBA" id="ARBA00022989"/>
    </source>
</evidence>
<feature type="transmembrane region" description="Helical" evidence="8">
    <location>
        <begin position="193"/>
        <end position="213"/>
    </location>
</feature>
<evidence type="ECO:0000256" key="7">
    <source>
        <dbReference type="ARBA" id="ARBA00023136"/>
    </source>
</evidence>
<sequence length="511" mass="57918">MYFIAVLPLFIFRDFTPDNELRYLSIADEALRNGNIFTFTNHGLIYADKPPLYLWIVMLGKYLFGHHSMLFLSIFSFVPTLVVVYIMDKWVGNLLTESERLAGQLMLMTSGFFIGTAIILRMDMLMCMFIVLALYTFFRIYSGQGKPRDSILFPIYVFMAIFTKGPIGLIVPLFSILVFLLLKKEIKTIGRYWGWKTLTILLALCGAWFAGVYSEGGSSYLNNLLFNQTVNRAVNSFHHKAPFYYYFIAFVYSLAPWSLLIAGVLISGIKRKLVSNDLERFFLTIGLTTFVTLSLFSSKLAVYMLPAFPFFVYLSVIWLAKLGPQKWMFILVGIPACLLCLAFPATLIFPHFVDLNGFHLSAIVIFSGVVLSASGILALKYLRGSHLNRGIITLSAGILLAVFVASFALPKNNAMLGLKILCDQAKTTAKEKGGVNYYYCEMTKGDNLDVYLGKPLEMLEIKDLYEPNKIQTPAILFTWQKAIERNDSIQVFLKGKKIHQTGSYYYVEIEH</sequence>
<feature type="transmembrane region" description="Helical" evidence="8">
    <location>
        <begin position="101"/>
        <end position="120"/>
    </location>
</feature>
<evidence type="ECO:0000256" key="1">
    <source>
        <dbReference type="ARBA" id="ARBA00004651"/>
    </source>
</evidence>
<feature type="transmembrane region" description="Helical" evidence="8">
    <location>
        <begin position="391"/>
        <end position="409"/>
    </location>
</feature>
<feature type="transmembrane region" description="Helical" evidence="8">
    <location>
        <begin position="153"/>
        <end position="181"/>
    </location>
</feature>
<accession>A0A5K7S834</accession>
<dbReference type="AlphaFoldDB" id="A0A5K7S834"/>
<evidence type="ECO:0000313" key="11">
    <source>
        <dbReference type="Proteomes" id="UP001193389"/>
    </source>
</evidence>
<feature type="transmembrane region" description="Helical" evidence="8">
    <location>
        <begin position="358"/>
        <end position="379"/>
    </location>
</feature>
<dbReference type="GO" id="GO:0010041">
    <property type="term" value="P:response to iron(III) ion"/>
    <property type="evidence" value="ECO:0007669"/>
    <property type="project" value="TreeGrafter"/>
</dbReference>
<keyword evidence="7 8" id="KW-0472">Membrane</keyword>
<keyword evidence="3" id="KW-0328">Glycosyltransferase</keyword>
<feature type="transmembrane region" description="Helical" evidence="8">
    <location>
        <begin position="302"/>
        <end position="320"/>
    </location>
</feature>
<dbReference type="GO" id="GO:0009103">
    <property type="term" value="P:lipopolysaccharide biosynthetic process"/>
    <property type="evidence" value="ECO:0007669"/>
    <property type="project" value="UniProtKB-ARBA"/>
</dbReference>
<dbReference type="InterPro" id="IPR038731">
    <property type="entry name" value="RgtA/B/C-like"/>
</dbReference>
<reference evidence="10" key="1">
    <citation type="journal article" date="2020" name="Int. J. Syst. Evol. Microbiol.">
        <title>Aquipluma nitroreducens gen. nov. sp. nov., a novel facultatively anaerobic bacterium isolated from a freshwater lake.</title>
        <authorList>
            <person name="Watanabe M."/>
            <person name="Kojima H."/>
            <person name="Fukui M."/>
        </authorList>
    </citation>
    <scope>NUCLEOTIDE SEQUENCE</scope>
    <source>
        <strain evidence="10">MeG22</strain>
    </source>
</reference>
<dbReference type="PANTHER" id="PTHR33908">
    <property type="entry name" value="MANNOSYLTRANSFERASE YKCB-RELATED"/>
    <property type="match status" value="1"/>
</dbReference>
<keyword evidence="6 8" id="KW-1133">Transmembrane helix</keyword>
<feature type="transmembrane region" description="Helical" evidence="8">
    <location>
        <begin position="243"/>
        <end position="266"/>
    </location>
</feature>
<dbReference type="InterPro" id="IPR050297">
    <property type="entry name" value="LipidA_mod_glycosyltrf_83"/>
</dbReference>
<dbReference type="PANTHER" id="PTHR33908:SF3">
    <property type="entry name" value="UNDECAPRENYL PHOSPHATE-ALPHA-4-AMINO-4-DEOXY-L-ARABINOSE ARABINOSYL TRANSFERASE"/>
    <property type="match status" value="1"/>
</dbReference>
<dbReference type="Proteomes" id="UP001193389">
    <property type="component" value="Chromosome"/>
</dbReference>
<feature type="transmembrane region" description="Helical" evidence="8">
    <location>
        <begin position="68"/>
        <end position="86"/>
    </location>
</feature>
<organism evidence="10 11">
    <name type="scientific">Aquipluma nitroreducens</name>
    <dbReference type="NCBI Taxonomy" id="2010828"/>
    <lineage>
        <taxon>Bacteria</taxon>
        <taxon>Pseudomonadati</taxon>
        <taxon>Bacteroidota</taxon>
        <taxon>Bacteroidia</taxon>
        <taxon>Marinilabiliales</taxon>
        <taxon>Prolixibacteraceae</taxon>
        <taxon>Aquipluma</taxon>
    </lineage>
</organism>
<evidence type="ECO:0000313" key="10">
    <source>
        <dbReference type="EMBL" id="BBE17718.1"/>
    </source>
</evidence>
<keyword evidence="4" id="KW-0808">Transferase</keyword>
<keyword evidence="11" id="KW-1185">Reference proteome</keyword>
<name>A0A5K7S834_9BACT</name>
<dbReference type="Pfam" id="PF13231">
    <property type="entry name" value="PMT_2"/>
    <property type="match status" value="1"/>
</dbReference>
<dbReference type="GO" id="GO:0016763">
    <property type="term" value="F:pentosyltransferase activity"/>
    <property type="evidence" value="ECO:0007669"/>
    <property type="project" value="TreeGrafter"/>
</dbReference>
<evidence type="ECO:0000256" key="4">
    <source>
        <dbReference type="ARBA" id="ARBA00022679"/>
    </source>
</evidence>
<keyword evidence="5 8" id="KW-0812">Transmembrane</keyword>
<keyword evidence="2" id="KW-1003">Cell membrane</keyword>
<feature type="transmembrane region" description="Helical" evidence="8">
    <location>
        <begin position="125"/>
        <end position="141"/>
    </location>
</feature>
<proteinExistence type="predicted"/>
<evidence type="ECO:0000259" key="9">
    <source>
        <dbReference type="Pfam" id="PF13231"/>
    </source>
</evidence>
<evidence type="ECO:0000256" key="8">
    <source>
        <dbReference type="SAM" id="Phobius"/>
    </source>
</evidence>
<comment type="subcellular location">
    <subcellularLocation>
        <location evidence="1">Cell membrane</location>
        <topology evidence="1">Multi-pass membrane protein</topology>
    </subcellularLocation>
</comment>
<feature type="transmembrane region" description="Helical" evidence="8">
    <location>
        <begin position="327"/>
        <end position="352"/>
    </location>
</feature>
<feature type="domain" description="Glycosyltransferase RgtA/B/C/D-like" evidence="9">
    <location>
        <begin position="48"/>
        <end position="205"/>
    </location>
</feature>
<dbReference type="KEGG" id="anf:AQPE_1875"/>
<gene>
    <name evidence="10" type="ORF">AQPE_1875</name>
</gene>
<protein>
    <submittedName>
        <fullName evidence="10">Melittin resistance protein PqaB</fullName>
    </submittedName>
</protein>